<sequence length="284" mass="31989">MATTKKIFFCFMVVIFTVLLGCCSATVYKVGDSDGWTTKDDVYYDWAKGKEFHVGDSLVFEYDPNLNDVTQVSGALEYQFCDFSSPQTVYNTGHDVVTFTEPGFHYFISSNHAQCLSGQKLDVLVVHDPSRPVPPPPPSKIYPFGKMYKVGDSKGWGGVYDSDFYNKWSEEKTFQVGDSLFFENSHEVNDVLEISGHLEFISCDPTSPVAVHKTGHDLVRLTKPGVHYFISSKTSHCYAGLKLRVVVGPLIKDVTFPDFTKKMELAHMDSLNRWLRSFGAQPRN</sequence>
<feature type="chain" id="PRO_5022044113" description="Phytocyanin domain-containing protein" evidence="3">
    <location>
        <begin position="26"/>
        <end position="284"/>
    </location>
</feature>
<evidence type="ECO:0000256" key="1">
    <source>
        <dbReference type="ARBA" id="ARBA00023157"/>
    </source>
</evidence>
<evidence type="ECO:0000313" key="5">
    <source>
        <dbReference type="EMBL" id="VVB04037.1"/>
    </source>
</evidence>
<feature type="domain" description="Phytocyanin" evidence="4">
    <location>
        <begin position="146"/>
        <end position="249"/>
    </location>
</feature>
<keyword evidence="1" id="KW-1015">Disulfide bond</keyword>
<organism evidence="5 6">
    <name type="scientific">Arabis nemorensis</name>
    <dbReference type="NCBI Taxonomy" id="586526"/>
    <lineage>
        <taxon>Eukaryota</taxon>
        <taxon>Viridiplantae</taxon>
        <taxon>Streptophyta</taxon>
        <taxon>Embryophyta</taxon>
        <taxon>Tracheophyta</taxon>
        <taxon>Spermatophyta</taxon>
        <taxon>Magnoliopsida</taxon>
        <taxon>eudicotyledons</taxon>
        <taxon>Gunneridae</taxon>
        <taxon>Pentapetalae</taxon>
        <taxon>rosids</taxon>
        <taxon>malvids</taxon>
        <taxon>Brassicales</taxon>
        <taxon>Brassicaceae</taxon>
        <taxon>Arabideae</taxon>
        <taxon>Arabis</taxon>
    </lineage>
</organism>
<dbReference type="InterPro" id="IPR008972">
    <property type="entry name" value="Cupredoxin"/>
</dbReference>
<protein>
    <recommendedName>
        <fullName evidence="4">Phytocyanin domain-containing protein</fullName>
    </recommendedName>
</protein>
<gene>
    <name evidence="5" type="ORF">ANE_LOCUS14481</name>
</gene>
<dbReference type="Pfam" id="PF02298">
    <property type="entry name" value="Cu_bind_like"/>
    <property type="match status" value="2"/>
</dbReference>
<dbReference type="AlphaFoldDB" id="A0A565BRP4"/>
<dbReference type="Gene3D" id="2.60.40.420">
    <property type="entry name" value="Cupredoxins - blue copper proteins"/>
    <property type="match status" value="2"/>
</dbReference>
<evidence type="ECO:0000256" key="2">
    <source>
        <dbReference type="ARBA" id="ARBA00023180"/>
    </source>
</evidence>
<dbReference type="SUPFAM" id="SSF49503">
    <property type="entry name" value="Cupredoxins"/>
    <property type="match status" value="2"/>
</dbReference>
<dbReference type="PROSITE" id="PS51257">
    <property type="entry name" value="PROKAR_LIPOPROTEIN"/>
    <property type="match status" value="1"/>
</dbReference>
<evidence type="ECO:0000259" key="4">
    <source>
        <dbReference type="PROSITE" id="PS51485"/>
    </source>
</evidence>
<evidence type="ECO:0000313" key="6">
    <source>
        <dbReference type="Proteomes" id="UP000489600"/>
    </source>
</evidence>
<dbReference type="PANTHER" id="PTHR33021:SF381">
    <property type="entry name" value="PHYTOCYANIN DOMAIN-CONTAINING PROTEIN"/>
    <property type="match status" value="1"/>
</dbReference>
<comment type="caution">
    <text evidence="5">The sequence shown here is derived from an EMBL/GenBank/DDBJ whole genome shotgun (WGS) entry which is preliminary data.</text>
</comment>
<keyword evidence="6" id="KW-1185">Reference proteome</keyword>
<dbReference type="PANTHER" id="PTHR33021">
    <property type="entry name" value="BLUE COPPER PROTEIN"/>
    <property type="match status" value="1"/>
</dbReference>
<dbReference type="PROSITE" id="PS51485">
    <property type="entry name" value="PHYTOCYANIN"/>
    <property type="match status" value="2"/>
</dbReference>
<dbReference type="GO" id="GO:0009055">
    <property type="term" value="F:electron transfer activity"/>
    <property type="evidence" value="ECO:0007669"/>
    <property type="project" value="InterPro"/>
</dbReference>
<dbReference type="OrthoDB" id="687943at2759"/>
<feature type="signal peptide" evidence="3">
    <location>
        <begin position="1"/>
        <end position="25"/>
    </location>
</feature>
<feature type="domain" description="Phytocyanin" evidence="4">
    <location>
        <begin position="26"/>
        <end position="127"/>
    </location>
</feature>
<dbReference type="EMBL" id="CABITT030000005">
    <property type="protein sequence ID" value="VVB04037.1"/>
    <property type="molecule type" value="Genomic_DNA"/>
</dbReference>
<proteinExistence type="predicted"/>
<keyword evidence="3" id="KW-0732">Signal</keyword>
<reference evidence="5" key="1">
    <citation type="submission" date="2019-07" db="EMBL/GenBank/DDBJ databases">
        <authorList>
            <person name="Dittberner H."/>
        </authorList>
    </citation>
    <scope>NUCLEOTIDE SEQUENCE [LARGE SCALE GENOMIC DNA]</scope>
</reference>
<evidence type="ECO:0000256" key="3">
    <source>
        <dbReference type="SAM" id="SignalP"/>
    </source>
</evidence>
<name>A0A565BRP4_9BRAS</name>
<dbReference type="InterPro" id="IPR039391">
    <property type="entry name" value="Phytocyanin-like"/>
</dbReference>
<accession>A0A565BRP4</accession>
<dbReference type="FunFam" id="2.60.40.420:FF:000034">
    <property type="entry name" value="Cupredoxin superfamily protein"/>
    <property type="match status" value="2"/>
</dbReference>
<dbReference type="GO" id="GO:0005886">
    <property type="term" value="C:plasma membrane"/>
    <property type="evidence" value="ECO:0007669"/>
    <property type="project" value="TreeGrafter"/>
</dbReference>
<dbReference type="Proteomes" id="UP000489600">
    <property type="component" value="Unassembled WGS sequence"/>
</dbReference>
<dbReference type="InterPro" id="IPR003245">
    <property type="entry name" value="Phytocyanin_dom"/>
</dbReference>
<keyword evidence="2" id="KW-0325">Glycoprotein</keyword>